<feature type="transmembrane region" description="Helical" evidence="5">
    <location>
        <begin position="342"/>
        <end position="359"/>
    </location>
</feature>
<reference evidence="7 8" key="1">
    <citation type="journal article" date="2022" name="Int. J. Syst. Evol. Microbiol.">
        <title>Prevotella herbatica sp. nov., a plant polysaccharide-decomposing anaerobic bacterium isolated from a methanogenic reactor.</title>
        <authorList>
            <person name="Uek A."/>
            <person name="Tonouchi A."/>
            <person name="Kaku N."/>
            <person name="Ueki K."/>
        </authorList>
    </citation>
    <scope>NUCLEOTIDE SEQUENCE [LARGE SCALE GENOMIC DNA]</scope>
    <source>
        <strain evidence="7 8">WR041</strain>
    </source>
</reference>
<feature type="domain" description="Sodium/calcium exchanger membrane region" evidence="6">
    <location>
        <begin position="212"/>
        <end position="353"/>
    </location>
</feature>
<evidence type="ECO:0000256" key="3">
    <source>
        <dbReference type="ARBA" id="ARBA00022989"/>
    </source>
</evidence>
<protein>
    <recommendedName>
        <fullName evidence="6">Sodium/calcium exchanger membrane region domain-containing protein</fullName>
    </recommendedName>
</protein>
<dbReference type="InterPro" id="IPR044880">
    <property type="entry name" value="NCX_ion-bd_dom_sf"/>
</dbReference>
<dbReference type="Gene3D" id="1.20.1420.30">
    <property type="entry name" value="NCX, central ion-binding region"/>
    <property type="match status" value="1"/>
</dbReference>
<feature type="transmembrane region" description="Helical" evidence="5">
    <location>
        <begin position="81"/>
        <end position="103"/>
    </location>
</feature>
<name>A0ABN6ELY1_9BACT</name>
<evidence type="ECO:0000313" key="7">
    <source>
        <dbReference type="EMBL" id="BCS85999.1"/>
    </source>
</evidence>
<dbReference type="InterPro" id="IPR004837">
    <property type="entry name" value="NaCa_Exmemb"/>
</dbReference>
<dbReference type="Pfam" id="PF01699">
    <property type="entry name" value="Na_Ca_ex"/>
    <property type="match status" value="2"/>
</dbReference>
<evidence type="ECO:0000313" key="8">
    <source>
        <dbReference type="Proteomes" id="UP001319045"/>
    </source>
</evidence>
<feature type="transmembrane region" description="Helical" evidence="5">
    <location>
        <begin position="6"/>
        <end position="30"/>
    </location>
</feature>
<organism evidence="7 8">
    <name type="scientific">Prevotella herbatica</name>
    <dbReference type="NCBI Taxonomy" id="2801997"/>
    <lineage>
        <taxon>Bacteria</taxon>
        <taxon>Pseudomonadati</taxon>
        <taxon>Bacteroidota</taxon>
        <taxon>Bacteroidia</taxon>
        <taxon>Bacteroidales</taxon>
        <taxon>Prevotellaceae</taxon>
        <taxon>Prevotella</taxon>
    </lineage>
</organism>
<feature type="transmembrane region" description="Helical" evidence="5">
    <location>
        <begin position="240"/>
        <end position="259"/>
    </location>
</feature>
<comment type="subcellular location">
    <subcellularLocation>
        <location evidence="1">Membrane</location>
        <topology evidence="1">Multi-pass membrane protein</topology>
    </subcellularLocation>
</comment>
<feature type="transmembrane region" description="Helical" evidence="5">
    <location>
        <begin position="144"/>
        <end position="167"/>
    </location>
</feature>
<feature type="transmembrane region" description="Helical" evidence="5">
    <location>
        <begin position="280"/>
        <end position="299"/>
    </location>
</feature>
<sequence>MLLNIYIMIESLSLTMLLLIFGVSAILIWLAGIKLTETADILSIHFGLGEALGGLILLAIVTNLPEIAITVSAAIQHNMALAIGNILGGIALQTVVLVVLDVFGLGKKYPLTYRAASLILVLEGLMVIIVLTLVIVGNQFGSSVIFHGVAPIDVIIVLVWIVGIYLIGKARTNLPWHQLGVLPNSQKEKRGHSKIKKYDLAIKKGTSIQVVIFIFALCSLVTLVAGVGLEVTGEAIAKQIGMTGVLFGATILAAATSLPEVTTGLTSVKLEDYQMAMSDIFGGNAFLPVLFMVATVISGESVLPQAHKTDIYLTGLAMLLTIIYICGLIFRPRKQILRMGIDSFIVMIVYLIGLLGLFAI</sequence>
<evidence type="ECO:0000256" key="2">
    <source>
        <dbReference type="ARBA" id="ARBA00022692"/>
    </source>
</evidence>
<keyword evidence="3 5" id="KW-1133">Transmembrane helix</keyword>
<evidence type="ECO:0000256" key="5">
    <source>
        <dbReference type="SAM" id="Phobius"/>
    </source>
</evidence>
<evidence type="ECO:0000256" key="4">
    <source>
        <dbReference type="ARBA" id="ARBA00023136"/>
    </source>
</evidence>
<gene>
    <name evidence="7" type="ORF">prwr041_18920</name>
</gene>
<accession>A0ABN6ELY1</accession>
<feature type="transmembrane region" description="Helical" evidence="5">
    <location>
        <begin position="42"/>
        <end position="61"/>
    </location>
</feature>
<dbReference type="Proteomes" id="UP001319045">
    <property type="component" value="Chromosome"/>
</dbReference>
<evidence type="ECO:0000259" key="6">
    <source>
        <dbReference type="Pfam" id="PF01699"/>
    </source>
</evidence>
<evidence type="ECO:0000256" key="1">
    <source>
        <dbReference type="ARBA" id="ARBA00004141"/>
    </source>
</evidence>
<proteinExistence type="predicted"/>
<feature type="domain" description="Sodium/calcium exchanger membrane region" evidence="6">
    <location>
        <begin position="17"/>
        <end position="148"/>
    </location>
</feature>
<keyword evidence="2 5" id="KW-0812">Transmembrane</keyword>
<feature type="transmembrane region" description="Helical" evidence="5">
    <location>
        <begin position="206"/>
        <end position="228"/>
    </location>
</feature>
<keyword evidence="4 5" id="KW-0472">Membrane</keyword>
<keyword evidence="8" id="KW-1185">Reference proteome</keyword>
<feature type="transmembrane region" description="Helical" evidence="5">
    <location>
        <begin position="115"/>
        <end position="138"/>
    </location>
</feature>
<dbReference type="EMBL" id="AP024484">
    <property type="protein sequence ID" value="BCS85999.1"/>
    <property type="molecule type" value="Genomic_DNA"/>
</dbReference>
<feature type="transmembrane region" description="Helical" evidence="5">
    <location>
        <begin position="311"/>
        <end position="330"/>
    </location>
</feature>